<dbReference type="EMBL" id="MFJE01000063">
    <property type="protein sequence ID" value="OGG13000.1"/>
    <property type="molecule type" value="Genomic_DNA"/>
</dbReference>
<dbReference type="PROSITE" id="PS51782">
    <property type="entry name" value="LYSM"/>
    <property type="match status" value="2"/>
</dbReference>
<evidence type="ECO:0000313" key="5">
    <source>
        <dbReference type="Proteomes" id="UP000177383"/>
    </source>
</evidence>
<dbReference type="AlphaFoldDB" id="A0A1F5ZKI9"/>
<proteinExistence type="predicted"/>
<dbReference type="SUPFAM" id="SSF54106">
    <property type="entry name" value="LysM domain"/>
    <property type="match status" value="2"/>
</dbReference>
<keyword evidence="2" id="KW-0812">Transmembrane</keyword>
<evidence type="ECO:0000256" key="2">
    <source>
        <dbReference type="SAM" id="Phobius"/>
    </source>
</evidence>
<dbReference type="STRING" id="1798375.A2773_00105"/>
<evidence type="ECO:0000259" key="3">
    <source>
        <dbReference type="PROSITE" id="PS51782"/>
    </source>
</evidence>
<dbReference type="Proteomes" id="UP000177383">
    <property type="component" value="Unassembled WGS sequence"/>
</dbReference>
<dbReference type="InterPro" id="IPR036779">
    <property type="entry name" value="LysM_dom_sf"/>
</dbReference>
<dbReference type="InterPro" id="IPR018392">
    <property type="entry name" value="LysM"/>
</dbReference>
<name>A0A1F5ZKI9_9BACT</name>
<dbReference type="Gene3D" id="3.10.350.10">
    <property type="entry name" value="LysM domain"/>
    <property type="match status" value="2"/>
</dbReference>
<organism evidence="4 5">
    <name type="scientific">Candidatus Gottesmanbacteria bacterium RIFCSPHIGHO2_01_FULL_39_10</name>
    <dbReference type="NCBI Taxonomy" id="1798375"/>
    <lineage>
        <taxon>Bacteria</taxon>
        <taxon>Candidatus Gottesmaniibacteriota</taxon>
    </lineage>
</organism>
<dbReference type="Pfam" id="PF01476">
    <property type="entry name" value="LysM"/>
    <property type="match status" value="2"/>
</dbReference>
<comment type="caution">
    <text evidence="4">The sequence shown here is derived from an EMBL/GenBank/DDBJ whole genome shotgun (WGS) entry which is preliminary data.</text>
</comment>
<feature type="domain" description="LysM" evidence="3">
    <location>
        <begin position="143"/>
        <end position="190"/>
    </location>
</feature>
<feature type="domain" description="LysM" evidence="3">
    <location>
        <begin position="72"/>
        <end position="119"/>
    </location>
</feature>
<evidence type="ECO:0000313" key="4">
    <source>
        <dbReference type="EMBL" id="OGG13000.1"/>
    </source>
</evidence>
<dbReference type="PANTHER" id="PTHR34700">
    <property type="entry name" value="POTASSIUM BINDING PROTEIN KBP"/>
    <property type="match status" value="1"/>
</dbReference>
<dbReference type="PANTHER" id="PTHR34700:SF4">
    <property type="entry name" value="PHAGE-LIKE ELEMENT PBSX PROTEIN XKDP"/>
    <property type="match status" value="1"/>
</dbReference>
<protein>
    <recommendedName>
        <fullName evidence="3">LysM domain-containing protein</fullName>
    </recommendedName>
</protein>
<accession>A0A1F5ZKI9</accession>
<gene>
    <name evidence="4" type="ORF">A2773_00105</name>
</gene>
<keyword evidence="2" id="KW-1133">Transmembrane helix</keyword>
<dbReference type="InterPro" id="IPR052196">
    <property type="entry name" value="Bact_Kbp"/>
</dbReference>
<dbReference type="CDD" id="cd00118">
    <property type="entry name" value="LysM"/>
    <property type="match status" value="2"/>
</dbReference>
<feature type="region of interest" description="Disordered" evidence="1">
    <location>
        <begin position="44"/>
        <end position="64"/>
    </location>
</feature>
<dbReference type="SMART" id="SM00257">
    <property type="entry name" value="LysM"/>
    <property type="match status" value="2"/>
</dbReference>
<feature type="transmembrane region" description="Helical" evidence="2">
    <location>
        <begin position="15"/>
        <end position="36"/>
    </location>
</feature>
<sequence length="192" mass="21202">MWKNFRKSLKLPEAYISMGLGLLVVIVSGMLVFNYLRSNKSDSVSEETSSESLSQEKQGGKAEPQPIIVLPTNHTVIGGETLWAIAEKYYRSGYNWVNIASENKLADPNFLIVGEKLSIPKAETIMVGQILSDGVSDTRIDSTNYTIQKGDNLWQIAIRSYGDGYAWAKIAQANKLVNPSIIHSGNVLVIPR</sequence>
<reference evidence="4 5" key="1">
    <citation type="journal article" date="2016" name="Nat. Commun.">
        <title>Thousands of microbial genomes shed light on interconnected biogeochemical processes in an aquifer system.</title>
        <authorList>
            <person name="Anantharaman K."/>
            <person name="Brown C.T."/>
            <person name="Hug L.A."/>
            <person name="Sharon I."/>
            <person name="Castelle C.J."/>
            <person name="Probst A.J."/>
            <person name="Thomas B.C."/>
            <person name="Singh A."/>
            <person name="Wilkins M.J."/>
            <person name="Karaoz U."/>
            <person name="Brodie E.L."/>
            <person name="Williams K.H."/>
            <person name="Hubbard S.S."/>
            <person name="Banfield J.F."/>
        </authorList>
    </citation>
    <scope>NUCLEOTIDE SEQUENCE [LARGE SCALE GENOMIC DNA]</scope>
</reference>
<keyword evidence="2" id="KW-0472">Membrane</keyword>
<evidence type="ECO:0000256" key="1">
    <source>
        <dbReference type="SAM" id="MobiDB-lite"/>
    </source>
</evidence>